<feature type="region of interest" description="Disordered" evidence="1">
    <location>
        <begin position="60"/>
        <end position="84"/>
    </location>
</feature>
<evidence type="ECO:0000256" key="1">
    <source>
        <dbReference type="SAM" id="MobiDB-lite"/>
    </source>
</evidence>
<dbReference type="EC" id="3.1.27.6" evidence="2"/>
<name>A0A484X1P8_9ENTR</name>
<gene>
    <name evidence="2" type="primary">rna_2</name>
    <name evidence="2" type="ORF">NCTC12126_01519</name>
</gene>
<proteinExistence type="predicted"/>
<evidence type="ECO:0000313" key="2">
    <source>
        <dbReference type="EMBL" id="VFS16763.1"/>
    </source>
</evidence>
<dbReference type="AlphaFoldDB" id="A0A484X1P8"/>
<organism evidence="2 3">
    <name type="scientific">Enterobacter cancerogenus</name>
    <dbReference type="NCBI Taxonomy" id="69218"/>
    <lineage>
        <taxon>Bacteria</taxon>
        <taxon>Pseudomonadati</taxon>
        <taxon>Pseudomonadota</taxon>
        <taxon>Gammaproteobacteria</taxon>
        <taxon>Enterobacterales</taxon>
        <taxon>Enterobacteriaceae</taxon>
        <taxon>Enterobacter</taxon>
        <taxon>Enterobacter cloacae complex</taxon>
    </lineage>
</organism>
<keyword evidence="2" id="KW-0378">Hydrolase</keyword>
<accession>A0A484X1P8</accession>
<reference evidence="2 3" key="1">
    <citation type="submission" date="2019-03" db="EMBL/GenBank/DDBJ databases">
        <authorList>
            <consortium name="Pathogen Informatics"/>
        </authorList>
    </citation>
    <scope>NUCLEOTIDE SEQUENCE [LARGE SCALE GENOMIC DNA]</scope>
    <source>
        <strain evidence="2 3">NCTC12126</strain>
    </source>
</reference>
<dbReference type="Proteomes" id="UP000351155">
    <property type="component" value="Unassembled WGS sequence"/>
</dbReference>
<dbReference type="EMBL" id="CAADIW010000007">
    <property type="protein sequence ID" value="VFS16763.1"/>
    <property type="molecule type" value="Genomic_DNA"/>
</dbReference>
<dbReference type="GO" id="GO:0016787">
    <property type="term" value="F:hydrolase activity"/>
    <property type="evidence" value="ECO:0007669"/>
    <property type="project" value="UniProtKB-KW"/>
</dbReference>
<protein>
    <submittedName>
        <fullName evidence="2">Ribonuclease I</fullName>
        <ecNumber evidence="2">3.1.27.6</ecNumber>
    </submittedName>
</protein>
<sequence>MAERNRNEPEECRLQKESANKTDFLTVHGYGPACLSLSPRVAWTNAAGYVSAAPPAPFQTCRKQKPAANVPQPRQGFHSLLPQS</sequence>
<evidence type="ECO:0000313" key="3">
    <source>
        <dbReference type="Proteomes" id="UP000351155"/>
    </source>
</evidence>